<proteinExistence type="predicted"/>
<dbReference type="Proteomes" id="UP000480684">
    <property type="component" value="Unassembled WGS sequence"/>
</dbReference>
<feature type="domain" description="Antitoxin SocA-like Panacea" evidence="1">
    <location>
        <begin position="45"/>
        <end position="148"/>
    </location>
</feature>
<reference evidence="2 3" key="1">
    <citation type="submission" date="2020-02" db="EMBL/GenBank/DDBJ databases">
        <authorList>
            <person name="Dziuba M."/>
            <person name="Kuznetsov B."/>
            <person name="Mardanov A."/>
            <person name="Ravin N."/>
            <person name="Grouzdev D."/>
        </authorList>
    </citation>
    <scope>NUCLEOTIDE SEQUENCE [LARGE SCALE GENOMIC DNA]</scope>
    <source>
        <strain evidence="2 3">SpK</strain>
    </source>
</reference>
<evidence type="ECO:0000313" key="3">
    <source>
        <dbReference type="Proteomes" id="UP000480684"/>
    </source>
</evidence>
<dbReference type="NCBIfam" id="NF047745">
    <property type="entry name" value="SocA_antitoxin"/>
    <property type="match status" value="1"/>
</dbReference>
<evidence type="ECO:0000313" key="2">
    <source>
        <dbReference type="EMBL" id="NFV80373.1"/>
    </source>
</evidence>
<dbReference type="EMBL" id="JAAIYP010000036">
    <property type="protein sequence ID" value="NFV80373.1"/>
    <property type="molecule type" value="Genomic_DNA"/>
</dbReference>
<sequence>MIVSQISPEGLSRRERRADERLDPRGVCNMILDHVPDRAVTNVALQRLLYLAHGLSLARTGQPLVYGYFEAWRHGPVHPAAHAAFKLAAHRPITFRALKRHPLTHVPSAISCSISDDLAQIIRQVALTYSSMPVEHLVELCVVPRSPWEAVVDEARTGVVLGMIIPDDLILDRYKYHKVQVGLASRGKCPREDRPYS</sequence>
<dbReference type="AlphaFoldDB" id="A0A7C9UZ95"/>
<accession>A0A7C9UZ95</accession>
<dbReference type="RefSeq" id="WP_163678494.1">
    <property type="nucleotide sequence ID" value="NZ_JAAIYP010000036.1"/>
</dbReference>
<dbReference type="InterPro" id="IPR025272">
    <property type="entry name" value="SocA_Panacea"/>
</dbReference>
<protein>
    <submittedName>
        <fullName evidence="2">SocA family protein</fullName>
    </submittedName>
</protein>
<dbReference type="Pfam" id="PF13274">
    <property type="entry name" value="SocA_Panacea"/>
    <property type="match status" value="1"/>
</dbReference>
<organism evidence="2 3">
    <name type="scientific">Magnetospirillum aberrantis SpK</name>
    <dbReference type="NCBI Taxonomy" id="908842"/>
    <lineage>
        <taxon>Bacteria</taxon>
        <taxon>Pseudomonadati</taxon>
        <taxon>Pseudomonadota</taxon>
        <taxon>Alphaproteobacteria</taxon>
        <taxon>Rhodospirillales</taxon>
        <taxon>Rhodospirillaceae</taxon>
        <taxon>Magnetospirillum</taxon>
    </lineage>
</organism>
<gene>
    <name evidence="2" type="ORF">G4223_09645</name>
</gene>
<name>A0A7C9UZ95_9PROT</name>
<keyword evidence="3" id="KW-1185">Reference proteome</keyword>
<evidence type="ECO:0000259" key="1">
    <source>
        <dbReference type="Pfam" id="PF13274"/>
    </source>
</evidence>
<comment type="caution">
    <text evidence="2">The sequence shown here is derived from an EMBL/GenBank/DDBJ whole genome shotgun (WGS) entry which is preliminary data.</text>
</comment>